<dbReference type="AlphaFoldDB" id="A0A9P4IFQ3"/>
<dbReference type="EMBL" id="ML978126">
    <property type="protein sequence ID" value="KAF2098812.1"/>
    <property type="molecule type" value="Genomic_DNA"/>
</dbReference>
<keyword evidence="1" id="KW-0812">Transmembrane</keyword>
<dbReference type="Pfam" id="PF20237">
    <property type="entry name" value="DUF6594"/>
    <property type="match status" value="1"/>
</dbReference>
<evidence type="ECO:0000259" key="2">
    <source>
        <dbReference type="Pfam" id="PF20237"/>
    </source>
</evidence>
<accession>A0A9P4IFQ3</accession>
<organism evidence="3 4">
    <name type="scientific">Rhizodiscina lignyota</name>
    <dbReference type="NCBI Taxonomy" id="1504668"/>
    <lineage>
        <taxon>Eukaryota</taxon>
        <taxon>Fungi</taxon>
        <taxon>Dikarya</taxon>
        <taxon>Ascomycota</taxon>
        <taxon>Pezizomycotina</taxon>
        <taxon>Dothideomycetes</taxon>
        <taxon>Pleosporomycetidae</taxon>
        <taxon>Aulographales</taxon>
        <taxon>Rhizodiscinaceae</taxon>
        <taxon>Rhizodiscina</taxon>
    </lineage>
</organism>
<protein>
    <recommendedName>
        <fullName evidence="2">DUF6594 domain-containing protein</fullName>
    </recommendedName>
</protein>
<dbReference type="PANTHER" id="PTHR34502">
    <property type="entry name" value="DUF6594 DOMAIN-CONTAINING PROTEIN-RELATED"/>
    <property type="match status" value="1"/>
</dbReference>
<comment type="caution">
    <text evidence="3">The sequence shown here is derived from an EMBL/GenBank/DDBJ whole genome shotgun (WGS) entry which is preliminary data.</text>
</comment>
<dbReference type="PANTHER" id="PTHR34502:SF5">
    <property type="entry name" value="DUF6594 DOMAIN-CONTAINING PROTEIN"/>
    <property type="match status" value="1"/>
</dbReference>
<evidence type="ECO:0000256" key="1">
    <source>
        <dbReference type="SAM" id="Phobius"/>
    </source>
</evidence>
<name>A0A9P4IFQ3_9PEZI</name>
<dbReference type="Proteomes" id="UP000799772">
    <property type="component" value="Unassembled WGS sequence"/>
</dbReference>
<feature type="domain" description="DUF6594" evidence="2">
    <location>
        <begin position="7"/>
        <end position="271"/>
    </location>
</feature>
<sequence>MAEAEGYYALAKFLDEEAWAPILRRFGVLNTQNLLYMQAELFHLERELQSIALEDAQAASSDPRHDFRYSVLDLRNSAATVDNPQWNKILEIREKLEKYNDAVIRYHKIRAMSGAQKLDIKNTQHILNIVKHKKFFLKNTDIEAWAGQNKHDLIALSDNQPDQFTSWVRGPFLSWLHNVVAYRFIKEDPNSELTMYADTTIFLVVNLLRCTLATLFPAATTIALYVVKSIAVRLVLVFLFTALFTLVISCLTMAKTVELFMATATFAAVQVVFISTTNSSTNSS</sequence>
<keyword evidence="1" id="KW-1133">Transmembrane helix</keyword>
<dbReference type="OrthoDB" id="5342093at2759"/>
<evidence type="ECO:0000313" key="4">
    <source>
        <dbReference type="Proteomes" id="UP000799772"/>
    </source>
</evidence>
<feature type="transmembrane region" description="Helical" evidence="1">
    <location>
        <begin position="234"/>
        <end position="254"/>
    </location>
</feature>
<evidence type="ECO:0000313" key="3">
    <source>
        <dbReference type="EMBL" id="KAF2098812.1"/>
    </source>
</evidence>
<keyword evidence="1" id="KW-0472">Membrane</keyword>
<reference evidence="3" key="1">
    <citation type="journal article" date="2020" name="Stud. Mycol.">
        <title>101 Dothideomycetes genomes: a test case for predicting lifestyles and emergence of pathogens.</title>
        <authorList>
            <person name="Haridas S."/>
            <person name="Albert R."/>
            <person name="Binder M."/>
            <person name="Bloem J."/>
            <person name="Labutti K."/>
            <person name="Salamov A."/>
            <person name="Andreopoulos B."/>
            <person name="Baker S."/>
            <person name="Barry K."/>
            <person name="Bills G."/>
            <person name="Bluhm B."/>
            <person name="Cannon C."/>
            <person name="Castanera R."/>
            <person name="Culley D."/>
            <person name="Daum C."/>
            <person name="Ezra D."/>
            <person name="Gonzalez J."/>
            <person name="Henrissat B."/>
            <person name="Kuo A."/>
            <person name="Liang C."/>
            <person name="Lipzen A."/>
            <person name="Lutzoni F."/>
            <person name="Magnuson J."/>
            <person name="Mondo S."/>
            <person name="Nolan M."/>
            <person name="Ohm R."/>
            <person name="Pangilinan J."/>
            <person name="Park H.-J."/>
            <person name="Ramirez L."/>
            <person name="Alfaro M."/>
            <person name="Sun H."/>
            <person name="Tritt A."/>
            <person name="Yoshinaga Y."/>
            <person name="Zwiers L.-H."/>
            <person name="Turgeon B."/>
            <person name="Goodwin S."/>
            <person name="Spatafora J."/>
            <person name="Crous P."/>
            <person name="Grigoriev I."/>
        </authorList>
    </citation>
    <scope>NUCLEOTIDE SEQUENCE</scope>
    <source>
        <strain evidence="3">CBS 133067</strain>
    </source>
</reference>
<gene>
    <name evidence="3" type="ORF">NA57DRAFT_76050</name>
</gene>
<feature type="transmembrane region" description="Helical" evidence="1">
    <location>
        <begin position="201"/>
        <end position="227"/>
    </location>
</feature>
<proteinExistence type="predicted"/>
<dbReference type="InterPro" id="IPR046529">
    <property type="entry name" value="DUF6594"/>
</dbReference>
<keyword evidence="4" id="KW-1185">Reference proteome</keyword>